<organism evidence="7 8">
    <name type="scientific">Clohesyomyces aquaticus</name>
    <dbReference type="NCBI Taxonomy" id="1231657"/>
    <lineage>
        <taxon>Eukaryota</taxon>
        <taxon>Fungi</taxon>
        <taxon>Dikarya</taxon>
        <taxon>Ascomycota</taxon>
        <taxon>Pezizomycotina</taxon>
        <taxon>Dothideomycetes</taxon>
        <taxon>Pleosporomycetidae</taxon>
        <taxon>Pleosporales</taxon>
        <taxon>Lindgomycetaceae</taxon>
        <taxon>Clohesyomyces</taxon>
    </lineage>
</organism>
<dbReference type="GO" id="GO:0016020">
    <property type="term" value="C:membrane"/>
    <property type="evidence" value="ECO:0007669"/>
    <property type="project" value="UniProtKB-SubCell"/>
</dbReference>
<sequence length="544" mass="59434">MSNEQLRMDTLTSDGRKLAIEDVSSDQMKHDIDNAQLTRLGKKPVLKRNFGFMSMLAFACTVMITWEGVLVMFSVSFKNGGSAGSIYEFIIVWLGTLTSFLTMGELASMAPTAGGQYHWVSMLAPRSSRKFLSYLIGWLTLMGWQAIVASGCYLCASLVQGLVVLNDPTYHPTAWQLILLYWATLVLSLFVNTFISHQLPNIESVILILHTFGFFAILIPMVYFAPHADAKQVFTSFENGGAWPSDGLSLLIGCIGPSFSILGADSAVHMSEEIHSPAKNVPRAMVFSILLNGGLGLGMLIATMFCLGNGKAALDSPTGYPFMEIFVQAVGSLPGALTMACLIAILNICATISFIATASRMTWAFARDRGIPGWATLSKIEPTTTLPIMSISFTMVIAIVLSFIRLGSDVAFNTVVSLSINGLYTSYLIGNSLLLYRRVIGHIKPYSAGDIALTNTIDAAHLTWGPWRIPEPLGTLVNFLGCIYLIIILIFSFWPIGNHPRPKEMNYSGPMFGAVTIFSVVYYLCWGNRTYKGPVVELDVVTAH</sequence>
<feature type="transmembrane region" description="Helical" evidence="6">
    <location>
        <begin position="476"/>
        <end position="495"/>
    </location>
</feature>
<feature type="transmembrane region" description="Helical" evidence="6">
    <location>
        <begin position="507"/>
        <end position="525"/>
    </location>
</feature>
<reference evidence="7 8" key="1">
    <citation type="submission" date="2016-07" db="EMBL/GenBank/DDBJ databases">
        <title>Pervasive Adenine N6-methylation of Active Genes in Fungi.</title>
        <authorList>
            <consortium name="DOE Joint Genome Institute"/>
            <person name="Mondo S.J."/>
            <person name="Dannebaum R.O."/>
            <person name="Kuo R.C."/>
            <person name="Labutti K."/>
            <person name="Haridas S."/>
            <person name="Kuo A."/>
            <person name="Salamov A."/>
            <person name="Ahrendt S.R."/>
            <person name="Lipzen A."/>
            <person name="Sullivan W."/>
            <person name="Andreopoulos W.B."/>
            <person name="Clum A."/>
            <person name="Lindquist E."/>
            <person name="Daum C."/>
            <person name="Ramamoorthy G.K."/>
            <person name="Gryganskyi A."/>
            <person name="Culley D."/>
            <person name="Magnuson J.K."/>
            <person name="James T.Y."/>
            <person name="O'Malley M.A."/>
            <person name="Stajich J.E."/>
            <person name="Spatafora J.W."/>
            <person name="Visel A."/>
            <person name="Grigoriev I.V."/>
        </authorList>
    </citation>
    <scope>NUCLEOTIDE SEQUENCE [LARGE SCALE GENOMIC DNA]</scope>
    <source>
        <strain evidence="7 8">CBS 115471</strain>
    </source>
</reference>
<dbReference type="OrthoDB" id="3257095at2759"/>
<dbReference type="PIRSF" id="PIRSF006060">
    <property type="entry name" value="AA_transporter"/>
    <property type="match status" value="1"/>
</dbReference>
<evidence type="ECO:0000256" key="1">
    <source>
        <dbReference type="ARBA" id="ARBA00004141"/>
    </source>
</evidence>
<proteinExistence type="predicted"/>
<evidence type="ECO:0000313" key="8">
    <source>
        <dbReference type="Proteomes" id="UP000193144"/>
    </source>
</evidence>
<feature type="transmembrane region" description="Helical" evidence="6">
    <location>
        <begin position="89"/>
        <end position="110"/>
    </location>
</feature>
<comment type="caution">
    <text evidence="7">The sequence shown here is derived from an EMBL/GenBank/DDBJ whole genome shotgun (WGS) entry which is preliminary data.</text>
</comment>
<evidence type="ECO:0000313" key="7">
    <source>
        <dbReference type="EMBL" id="ORY15045.1"/>
    </source>
</evidence>
<feature type="transmembrane region" description="Helical" evidence="6">
    <location>
        <begin position="325"/>
        <end position="358"/>
    </location>
</feature>
<dbReference type="GO" id="GO:0022857">
    <property type="term" value="F:transmembrane transporter activity"/>
    <property type="evidence" value="ECO:0007669"/>
    <property type="project" value="InterPro"/>
</dbReference>
<protein>
    <submittedName>
        <fullName evidence="7">Choline transport protein</fullName>
    </submittedName>
</protein>
<dbReference type="PANTHER" id="PTHR45649:SF1">
    <property type="entry name" value="TRANSPORTER, PUTATIVE (EUROFUNG)-RELATED"/>
    <property type="match status" value="1"/>
</dbReference>
<dbReference type="PANTHER" id="PTHR45649">
    <property type="entry name" value="AMINO-ACID PERMEASE BAT1"/>
    <property type="match status" value="1"/>
</dbReference>
<feature type="transmembrane region" description="Helical" evidence="6">
    <location>
        <begin position="247"/>
        <end position="264"/>
    </location>
</feature>
<feature type="transmembrane region" description="Helical" evidence="6">
    <location>
        <begin position="174"/>
        <end position="195"/>
    </location>
</feature>
<dbReference type="Pfam" id="PF13520">
    <property type="entry name" value="AA_permease_2"/>
    <property type="match status" value="1"/>
</dbReference>
<dbReference type="EMBL" id="MCFA01000028">
    <property type="protein sequence ID" value="ORY15045.1"/>
    <property type="molecule type" value="Genomic_DNA"/>
</dbReference>
<evidence type="ECO:0000256" key="4">
    <source>
        <dbReference type="ARBA" id="ARBA00022989"/>
    </source>
</evidence>
<feature type="transmembrane region" description="Helical" evidence="6">
    <location>
        <begin position="284"/>
        <end position="305"/>
    </location>
</feature>
<feature type="transmembrane region" description="Helical" evidence="6">
    <location>
        <begin position="410"/>
        <end position="436"/>
    </location>
</feature>
<dbReference type="AlphaFoldDB" id="A0A1Y1ZZ45"/>
<evidence type="ECO:0000256" key="2">
    <source>
        <dbReference type="ARBA" id="ARBA00022448"/>
    </source>
</evidence>
<keyword evidence="4 6" id="KW-1133">Transmembrane helix</keyword>
<feature type="transmembrane region" description="Helical" evidence="6">
    <location>
        <begin position="131"/>
        <end position="162"/>
    </location>
</feature>
<keyword evidence="2" id="KW-0813">Transport</keyword>
<feature type="transmembrane region" description="Helical" evidence="6">
    <location>
        <begin position="207"/>
        <end position="227"/>
    </location>
</feature>
<dbReference type="Proteomes" id="UP000193144">
    <property type="component" value="Unassembled WGS sequence"/>
</dbReference>
<comment type="subcellular location">
    <subcellularLocation>
        <location evidence="1">Membrane</location>
        <topology evidence="1">Multi-pass membrane protein</topology>
    </subcellularLocation>
</comment>
<keyword evidence="5 6" id="KW-0472">Membrane</keyword>
<evidence type="ECO:0000256" key="6">
    <source>
        <dbReference type="SAM" id="Phobius"/>
    </source>
</evidence>
<dbReference type="InterPro" id="IPR002293">
    <property type="entry name" value="AA/rel_permease1"/>
</dbReference>
<feature type="transmembrane region" description="Helical" evidence="6">
    <location>
        <begin position="386"/>
        <end position="404"/>
    </location>
</feature>
<name>A0A1Y1ZZ45_9PLEO</name>
<accession>A0A1Y1ZZ45</accession>
<evidence type="ECO:0000256" key="3">
    <source>
        <dbReference type="ARBA" id="ARBA00022692"/>
    </source>
</evidence>
<evidence type="ECO:0000256" key="5">
    <source>
        <dbReference type="ARBA" id="ARBA00023136"/>
    </source>
</evidence>
<gene>
    <name evidence="7" type="ORF">BCR34DRAFT_198194</name>
</gene>
<feature type="transmembrane region" description="Helical" evidence="6">
    <location>
        <begin position="50"/>
        <end position="77"/>
    </location>
</feature>
<dbReference type="Gene3D" id="1.20.1740.10">
    <property type="entry name" value="Amino acid/polyamine transporter I"/>
    <property type="match status" value="1"/>
</dbReference>
<keyword evidence="3 6" id="KW-0812">Transmembrane</keyword>
<keyword evidence="8" id="KW-1185">Reference proteome</keyword>